<keyword evidence="3" id="KW-1185">Reference proteome</keyword>
<evidence type="ECO:0000313" key="3">
    <source>
        <dbReference type="Proteomes" id="UP000198211"/>
    </source>
</evidence>
<dbReference type="Proteomes" id="UP000198211">
    <property type="component" value="Unassembled WGS sequence"/>
</dbReference>
<feature type="region of interest" description="Disordered" evidence="1">
    <location>
        <begin position="104"/>
        <end position="160"/>
    </location>
</feature>
<dbReference type="AlphaFoldDB" id="A0A225UD47"/>
<sequence>MATPSDISATRSGSPMPSSGYGSTLFGATATNSDESNLSGTLESRSSGNGSSSASSMWSMTGGAAQHMQFAHALPARMVFAAQRSVAQPEGNLSVQVAEAVLPASPMPANPDDVDMSKSGRAAIRGDDRSRTSRKRSLSRSTKSEMTSRSGRSHYSAMSGASQVALNAMRSTQDMLARMESKQDTTQAQLNQRVDQAFQAIQMLAARPEVFPGATIPNVKAPTAPAHVPTRNTKAAPNDAVNHEVTRALKAAEIQFEERWQRREAEAEKAKESWATNLQKSLNDQWESVMSAQMQ</sequence>
<protein>
    <submittedName>
        <fullName evidence="2">Uncharacterized protein</fullName>
    </submittedName>
</protein>
<name>A0A225UD47_9STRA</name>
<accession>A0A225UD47</accession>
<feature type="non-terminal residue" evidence="2">
    <location>
        <position position="295"/>
    </location>
</feature>
<proteinExistence type="predicted"/>
<feature type="compositionally biased region" description="Low complexity" evidence="1">
    <location>
        <begin position="44"/>
        <end position="58"/>
    </location>
</feature>
<dbReference type="EMBL" id="NBNE01020935">
    <property type="protein sequence ID" value="OWY91157.1"/>
    <property type="molecule type" value="Genomic_DNA"/>
</dbReference>
<feature type="compositionally biased region" description="Polar residues" evidence="1">
    <location>
        <begin position="1"/>
        <end position="11"/>
    </location>
</feature>
<comment type="caution">
    <text evidence="2">The sequence shown here is derived from an EMBL/GenBank/DDBJ whole genome shotgun (WGS) entry which is preliminary data.</text>
</comment>
<gene>
    <name evidence="2" type="ORF">PHMEG_00040383</name>
</gene>
<feature type="compositionally biased region" description="Low complexity" evidence="1">
    <location>
        <begin position="12"/>
        <end position="23"/>
    </location>
</feature>
<feature type="region of interest" description="Disordered" evidence="1">
    <location>
        <begin position="1"/>
        <end position="58"/>
    </location>
</feature>
<evidence type="ECO:0000256" key="1">
    <source>
        <dbReference type="SAM" id="MobiDB-lite"/>
    </source>
</evidence>
<reference evidence="3" key="1">
    <citation type="submission" date="2017-03" db="EMBL/GenBank/DDBJ databases">
        <title>Phytopthora megakarya and P. palmivora, two closely related causual agents of cacao black pod achieved similar genome size and gene model numbers by different mechanisms.</title>
        <authorList>
            <person name="Ali S."/>
            <person name="Shao J."/>
            <person name="Larry D.J."/>
            <person name="Kronmiller B."/>
            <person name="Shen D."/>
            <person name="Strem M.D."/>
            <person name="Melnick R.L."/>
            <person name="Guiltinan M.J."/>
            <person name="Tyler B.M."/>
            <person name="Meinhardt L.W."/>
            <person name="Bailey B.A."/>
        </authorList>
    </citation>
    <scope>NUCLEOTIDE SEQUENCE [LARGE SCALE GENOMIC DNA]</scope>
    <source>
        <strain evidence="3">zdho120</strain>
    </source>
</reference>
<feature type="compositionally biased region" description="Polar residues" evidence="1">
    <location>
        <begin position="29"/>
        <end position="43"/>
    </location>
</feature>
<dbReference type="OrthoDB" id="146092at2759"/>
<evidence type="ECO:0000313" key="2">
    <source>
        <dbReference type="EMBL" id="OWY91157.1"/>
    </source>
</evidence>
<organism evidence="2 3">
    <name type="scientific">Phytophthora megakarya</name>
    <dbReference type="NCBI Taxonomy" id="4795"/>
    <lineage>
        <taxon>Eukaryota</taxon>
        <taxon>Sar</taxon>
        <taxon>Stramenopiles</taxon>
        <taxon>Oomycota</taxon>
        <taxon>Peronosporomycetes</taxon>
        <taxon>Peronosporales</taxon>
        <taxon>Peronosporaceae</taxon>
        <taxon>Phytophthora</taxon>
    </lineage>
</organism>